<feature type="binding site" evidence="19">
    <location>
        <position position="466"/>
    </location>
    <ligand>
        <name>phosphoenolpyruvate</name>
        <dbReference type="ChEBI" id="CHEBI:58702"/>
    </ligand>
</feature>
<evidence type="ECO:0000256" key="6">
    <source>
        <dbReference type="ARBA" id="ARBA00012232"/>
    </source>
</evidence>
<evidence type="ECO:0000256" key="15">
    <source>
        <dbReference type="ARBA" id="ARBA00022842"/>
    </source>
</evidence>
<evidence type="ECO:0000256" key="16">
    <source>
        <dbReference type="ARBA" id="ARBA00033235"/>
    </source>
</evidence>
<feature type="domain" description="PEP-utilising enzyme C-terminal" evidence="22">
    <location>
        <begin position="251"/>
        <end position="542"/>
    </location>
</feature>
<evidence type="ECO:0000256" key="7">
    <source>
        <dbReference type="ARBA" id="ARBA00016544"/>
    </source>
</evidence>
<dbReference type="InterPro" id="IPR008731">
    <property type="entry name" value="PTS_EIN"/>
</dbReference>
<evidence type="ECO:0000313" key="25">
    <source>
        <dbReference type="Proteomes" id="UP000233419"/>
    </source>
</evidence>
<evidence type="ECO:0000256" key="3">
    <source>
        <dbReference type="ARBA" id="ARBA00002728"/>
    </source>
</evidence>
<dbReference type="InterPro" id="IPR036618">
    <property type="entry name" value="PtsI_HPr-bd_sf"/>
</dbReference>
<dbReference type="GO" id="GO:0046872">
    <property type="term" value="F:metal ion binding"/>
    <property type="evidence" value="ECO:0007669"/>
    <property type="project" value="UniProtKB-KW"/>
</dbReference>
<keyword evidence="24" id="KW-0670">Pyruvate</keyword>
<comment type="function">
    <text evidence="3 17">General (non sugar-specific) component of the phosphoenolpyruvate-dependent sugar phosphotransferase system (sugar PTS). This major carbohydrate active-transport system catalyzes the phosphorylation of incoming sugar substrates concomitantly with their translocation across the cell membrane. Enzyme I transfers the phosphoryl group from phosphoenolpyruvate (PEP) to the phosphoryl carrier protein (HPr).</text>
</comment>
<evidence type="ECO:0000313" key="24">
    <source>
        <dbReference type="EMBL" id="AUF83738.1"/>
    </source>
</evidence>
<gene>
    <name evidence="24" type="primary">ptsP</name>
    <name evidence="24" type="ORF">CXP39_02925</name>
</gene>
<evidence type="ECO:0000256" key="13">
    <source>
        <dbReference type="ARBA" id="ARBA00022723"/>
    </source>
</evidence>
<dbReference type="PANTHER" id="PTHR46244">
    <property type="entry name" value="PHOSPHOENOLPYRUVATE-PROTEIN PHOSPHOTRANSFERASE"/>
    <property type="match status" value="1"/>
</dbReference>
<keyword evidence="11 17" id="KW-0808">Transferase</keyword>
<keyword evidence="12 17" id="KW-0598">Phosphotransferase system</keyword>
<dbReference type="Pfam" id="PF02896">
    <property type="entry name" value="PEP-utilizers_C"/>
    <property type="match status" value="1"/>
</dbReference>
<dbReference type="PANTHER" id="PTHR46244:SF3">
    <property type="entry name" value="PHOSPHOENOLPYRUVATE-PROTEIN PHOSPHOTRANSFERASE"/>
    <property type="match status" value="1"/>
</dbReference>
<dbReference type="GO" id="GO:0009401">
    <property type="term" value="P:phosphoenolpyruvate-dependent sugar phosphotransferase system"/>
    <property type="evidence" value="ECO:0007669"/>
    <property type="project" value="UniProtKB-KW"/>
</dbReference>
<dbReference type="InterPro" id="IPR036637">
    <property type="entry name" value="Phosphohistidine_dom_sf"/>
</dbReference>
<feature type="binding site" evidence="19">
    <location>
        <position position="297"/>
    </location>
    <ligand>
        <name>phosphoenolpyruvate</name>
        <dbReference type="ChEBI" id="CHEBI:58702"/>
    </ligand>
</feature>
<dbReference type="Gene3D" id="1.10.274.10">
    <property type="entry name" value="PtsI, HPr-binding domain"/>
    <property type="match status" value="1"/>
</dbReference>
<keyword evidence="8 17" id="KW-0813">Transport</keyword>
<evidence type="ECO:0000259" key="22">
    <source>
        <dbReference type="Pfam" id="PF02896"/>
    </source>
</evidence>
<protein>
    <recommendedName>
        <fullName evidence="7 17">Phosphoenolpyruvate-protein phosphotransferase</fullName>
        <ecNumber evidence="6 17">2.7.3.9</ecNumber>
    </recommendedName>
    <alternativeName>
        <fullName evidence="16 17">Phosphotransferase system, enzyme I</fullName>
    </alternativeName>
</protein>
<dbReference type="InterPro" id="IPR006318">
    <property type="entry name" value="PTS_EI-like"/>
</dbReference>
<dbReference type="Pfam" id="PF00391">
    <property type="entry name" value="PEP-utilizers"/>
    <property type="match status" value="1"/>
</dbReference>
<dbReference type="GO" id="GO:0008965">
    <property type="term" value="F:phosphoenolpyruvate-protein phosphotransferase activity"/>
    <property type="evidence" value="ECO:0007669"/>
    <property type="project" value="UniProtKB-EC"/>
</dbReference>
<feature type="active site" description="Proton donor" evidence="18">
    <location>
        <position position="503"/>
    </location>
</feature>
<feature type="active site" description="Tele-phosphohistidine intermediate" evidence="18">
    <location>
        <position position="190"/>
    </location>
</feature>
<comment type="subcellular location">
    <subcellularLocation>
        <location evidence="4 17">Cytoplasm</location>
    </subcellularLocation>
</comment>
<evidence type="ECO:0000256" key="2">
    <source>
        <dbReference type="ARBA" id="ARBA00001946"/>
    </source>
</evidence>
<feature type="domain" description="PEP-utilising enzyme mobile" evidence="21">
    <location>
        <begin position="154"/>
        <end position="226"/>
    </location>
</feature>
<dbReference type="Gene3D" id="3.50.30.10">
    <property type="entry name" value="Phosphohistidine domain"/>
    <property type="match status" value="1"/>
</dbReference>
<dbReference type="InterPro" id="IPR008279">
    <property type="entry name" value="PEP-util_enz_mobile_dom"/>
</dbReference>
<dbReference type="PIRSF" id="PIRSF000732">
    <property type="entry name" value="PTS_enzyme_I"/>
    <property type="match status" value="1"/>
</dbReference>
<keyword evidence="14 17" id="KW-0418">Kinase</keyword>
<dbReference type="FunFam" id="3.20.20.60:FF:000007">
    <property type="entry name" value="Phosphoenolpyruvate-protein phosphotransferase"/>
    <property type="match status" value="1"/>
</dbReference>
<reference evidence="24 25" key="1">
    <citation type="submission" date="2017-12" db="EMBL/GenBank/DDBJ databases">
        <title>Mesoplasma syrphidae YJS, Complete Genome.</title>
        <authorList>
            <person name="Knight T.F."/>
            <person name="Citino T."/>
            <person name="Rubinstein R."/>
            <person name="Neuschaefer Z."/>
        </authorList>
    </citation>
    <scope>NUCLEOTIDE SEQUENCE [LARGE SCALE GENOMIC DNA]</scope>
    <source>
        <strain evidence="24 25">YJS</strain>
    </source>
</reference>
<dbReference type="RefSeq" id="WP_027048555.1">
    <property type="nucleotide sequence ID" value="NZ_CP025257.1"/>
</dbReference>
<dbReference type="PRINTS" id="PR01736">
    <property type="entry name" value="PHPHTRNFRASE"/>
</dbReference>
<evidence type="ECO:0000256" key="4">
    <source>
        <dbReference type="ARBA" id="ARBA00004496"/>
    </source>
</evidence>
<accession>A0A2K9BZE7</accession>
<dbReference type="PROSITE" id="PS00742">
    <property type="entry name" value="PEP_ENZYMES_2"/>
    <property type="match status" value="1"/>
</dbReference>
<name>A0A2K9BZE7_9MOLU</name>
<evidence type="ECO:0000259" key="21">
    <source>
        <dbReference type="Pfam" id="PF00391"/>
    </source>
</evidence>
<dbReference type="SUPFAM" id="SSF51621">
    <property type="entry name" value="Phosphoenolpyruvate/pyruvate domain"/>
    <property type="match status" value="1"/>
</dbReference>
<feature type="binding site" evidence="20">
    <location>
        <position position="432"/>
    </location>
    <ligand>
        <name>Mg(2+)</name>
        <dbReference type="ChEBI" id="CHEBI:18420"/>
    </ligand>
</feature>
<dbReference type="GO" id="GO:0016301">
    <property type="term" value="F:kinase activity"/>
    <property type="evidence" value="ECO:0007669"/>
    <property type="project" value="UniProtKB-KW"/>
</dbReference>
<dbReference type="OrthoDB" id="9765468at2"/>
<evidence type="ECO:0000256" key="20">
    <source>
        <dbReference type="PIRSR" id="PIRSR000732-3"/>
    </source>
</evidence>
<keyword evidence="15 17" id="KW-0460">Magnesium</keyword>
<dbReference type="GO" id="GO:0005737">
    <property type="term" value="C:cytoplasm"/>
    <property type="evidence" value="ECO:0007669"/>
    <property type="project" value="UniProtKB-SubCell"/>
</dbReference>
<evidence type="ECO:0000256" key="8">
    <source>
        <dbReference type="ARBA" id="ARBA00022448"/>
    </source>
</evidence>
<proteinExistence type="inferred from homology"/>
<dbReference type="Pfam" id="PF05524">
    <property type="entry name" value="PEP-utilisers_N"/>
    <property type="match status" value="1"/>
</dbReference>
<dbReference type="KEGG" id="msyr:CXP39_02925"/>
<feature type="binding site" evidence="20">
    <location>
        <position position="456"/>
    </location>
    <ligand>
        <name>Mg(2+)</name>
        <dbReference type="ChEBI" id="CHEBI:18420"/>
    </ligand>
</feature>
<dbReference type="EC" id="2.7.3.9" evidence="6 17"/>
<evidence type="ECO:0000256" key="10">
    <source>
        <dbReference type="ARBA" id="ARBA00022597"/>
    </source>
</evidence>
<dbReference type="InterPro" id="IPR050499">
    <property type="entry name" value="PEP-utilizing_PTS_enzyme"/>
</dbReference>
<feature type="domain" description="Phosphotransferase system enzyme I N-terminal" evidence="23">
    <location>
        <begin position="6"/>
        <end position="127"/>
    </location>
</feature>
<dbReference type="InterPro" id="IPR000121">
    <property type="entry name" value="PEP_util_C"/>
</dbReference>
<dbReference type="Gene3D" id="3.20.20.60">
    <property type="entry name" value="Phosphoenolpyruvate-binding domains"/>
    <property type="match status" value="1"/>
</dbReference>
<comment type="catalytic activity">
    <reaction evidence="1 17">
        <text>L-histidyl-[protein] + phosphoenolpyruvate = N(pros)-phospho-L-histidyl-[protein] + pyruvate</text>
        <dbReference type="Rhea" id="RHEA:23880"/>
        <dbReference type="Rhea" id="RHEA-COMP:9745"/>
        <dbReference type="Rhea" id="RHEA-COMP:9746"/>
        <dbReference type="ChEBI" id="CHEBI:15361"/>
        <dbReference type="ChEBI" id="CHEBI:29979"/>
        <dbReference type="ChEBI" id="CHEBI:58702"/>
        <dbReference type="ChEBI" id="CHEBI:64837"/>
        <dbReference type="EC" id="2.7.3.9"/>
    </reaction>
</comment>
<dbReference type="InterPro" id="IPR015813">
    <property type="entry name" value="Pyrv/PenolPyrv_kinase-like_dom"/>
</dbReference>
<dbReference type="Proteomes" id="UP000233419">
    <property type="component" value="Chromosome"/>
</dbReference>
<comment type="similarity">
    <text evidence="5 17">Belongs to the PEP-utilizing enzyme family.</text>
</comment>
<dbReference type="InterPro" id="IPR023151">
    <property type="entry name" value="PEP_util_CS"/>
</dbReference>
<dbReference type="SUPFAM" id="SSF47831">
    <property type="entry name" value="Enzyme I of the PEP:sugar phosphotransferase system HPr-binding (sub)domain"/>
    <property type="match status" value="1"/>
</dbReference>
<dbReference type="InterPro" id="IPR024692">
    <property type="entry name" value="PTS_EI"/>
</dbReference>
<dbReference type="NCBIfam" id="TIGR01417">
    <property type="entry name" value="PTS_I_fam"/>
    <property type="match status" value="1"/>
</dbReference>
<evidence type="ECO:0000256" key="14">
    <source>
        <dbReference type="ARBA" id="ARBA00022777"/>
    </source>
</evidence>
<evidence type="ECO:0000256" key="17">
    <source>
        <dbReference type="PIRNR" id="PIRNR000732"/>
    </source>
</evidence>
<evidence type="ECO:0000256" key="18">
    <source>
        <dbReference type="PIRSR" id="PIRSR000732-1"/>
    </source>
</evidence>
<dbReference type="AlphaFoldDB" id="A0A2K9BZE7"/>
<feature type="binding site" evidence="19">
    <location>
        <begin position="455"/>
        <end position="456"/>
    </location>
    <ligand>
        <name>phosphoenolpyruvate</name>
        <dbReference type="ChEBI" id="CHEBI:58702"/>
    </ligand>
</feature>
<evidence type="ECO:0000259" key="23">
    <source>
        <dbReference type="Pfam" id="PF05524"/>
    </source>
</evidence>
<comment type="cofactor">
    <cofactor evidence="2 17 20">
        <name>Mg(2+)</name>
        <dbReference type="ChEBI" id="CHEBI:18420"/>
    </cofactor>
</comment>
<keyword evidence="10 17" id="KW-0762">Sugar transport</keyword>
<keyword evidence="13 17" id="KW-0479">Metal-binding</keyword>
<evidence type="ECO:0000256" key="12">
    <source>
        <dbReference type="ARBA" id="ARBA00022683"/>
    </source>
</evidence>
<evidence type="ECO:0000256" key="9">
    <source>
        <dbReference type="ARBA" id="ARBA00022490"/>
    </source>
</evidence>
<sequence length="573" mass="63428">MSKKMRGIGASEGVAVAKALVLKEEQIIIKKHAISDVEAEITKLDNAIVKAVADLNGLKESTLVKLGEEKAAIFEAHKDIAADPAIKEEIETMIKKDHVNAEFAAQTITNNYYEMFAAMEDHYFQERSADIKDVASRIIKHIMGIKIVDLSTISEEVILVAEDLTPSQTAQLDKKFVKGFATNVGGRTSHAAIMARSLEIPAVLALKTITEDVKDGEVFALNGATGEIVLDLSAENIKEYESLAKEFANMKAELSKFKELPSLTKDGAEKLIEANIGSPLDVESVLENGGEGIGLFRSEFLYMDNDHFPTEDEQFESYKKVIDAMNGKLVVIRTLDIGGDKKLSYFEFPHEMNPFLGYRAIRFTLDRKDIFRDQIRALLRASAFGELGIMFPMIATIDEFKNAKAFVEECKAELDKEKIAYDKNVQVGMMVEIPAAAISADKFSKYADFFSIGTNDLIQYSMAADRMSENVTYLYQPTNPSILRLIKMTIEGAHKNNRWVGMCGEMAGDIQALPLLLGMGLDAFSMSATSMLRARSLMSKIEIKEAEELANKALDLETSEEVLALVDEFLAAK</sequence>
<dbReference type="InterPro" id="IPR018274">
    <property type="entry name" value="PEP_util_AS"/>
</dbReference>
<evidence type="ECO:0000256" key="19">
    <source>
        <dbReference type="PIRSR" id="PIRSR000732-2"/>
    </source>
</evidence>
<organism evidence="24 25">
    <name type="scientific">Mesoplasma syrphidae</name>
    <dbReference type="NCBI Taxonomy" id="225999"/>
    <lineage>
        <taxon>Bacteria</taxon>
        <taxon>Bacillati</taxon>
        <taxon>Mycoplasmatota</taxon>
        <taxon>Mollicutes</taxon>
        <taxon>Entomoplasmatales</taxon>
        <taxon>Entomoplasmataceae</taxon>
        <taxon>Mesoplasma</taxon>
    </lineage>
</organism>
<evidence type="ECO:0000256" key="5">
    <source>
        <dbReference type="ARBA" id="ARBA00007837"/>
    </source>
</evidence>
<dbReference type="PROSITE" id="PS00370">
    <property type="entry name" value="PEP_ENZYMES_PHOS_SITE"/>
    <property type="match status" value="1"/>
</dbReference>
<dbReference type="SUPFAM" id="SSF52009">
    <property type="entry name" value="Phosphohistidine domain"/>
    <property type="match status" value="1"/>
</dbReference>
<dbReference type="EMBL" id="CP025257">
    <property type="protein sequence ID" value="AUF83738.1"/>
    <property type="molecule type" value="Genomic_DNA"/>
</dbReference>
<keyword evidence="9 17" id="KW-0963">Cytoplasm</keyword>
<evidence type="ECO:0000256" key="1">
    <source>
        <dbReference type="ARBA" id="ARBA00000683"/>
    </source>
</evidence>
<dbReference type="InterPro" id="IPR040442">
    <property type="entry name" value="Pyrv_kinase-like_dom_sf"/>
</dbReference>
<evidence type="ECO:0000256" key="11">
    <source>
        <dbReference type="ARBA" id="ARBA00022679"/>
    </source>
</evidence>
<feature type="binding site" evidence="19">
    <location>
        <position position="333"/>
    </location>
    <ligand>
        <name>phosphoenolpyruvate</name>
        <dbReference type="ChEBI" id="CHEBI:58702"/>
    </ligand>
</feature>
<keyword evidence="25" id="KW-1185">Reference proteome</keyword>